<evidence type="ECO:0000256" key="2">
    <source>
        <dbReference type="SAM" id="Phobius"/>
    </source>
</evidence>
<keyword evidence="4" id="KW-1185">Reference proteome</keyword>
<evidence type="ECO:0000256" key="1">
    <source>
        <dbReference type="SAM" id="MobiDB-lite"/>
    </source>
</evidence>
<name>A0A9N8DYU0_9STRA</name>
<dbReference type="Gene3D" id="2.40.100.10">
    <property type="entry name" value="Cyclophilin-like"/>
    <property type="match status" value="1"/>
</dbReference>
<evidence type="ECO:0000313" key="4">
    <source>
        <dbReference type="Proteomes" id="UP001153069"/>
    </source>
</evidence>
<organism evidence="3 4">
    <name type="scientific">Seminavis robusta</name>
    <dbReference type="NCBI Taxonomy" id="568900"/>
    <lineage>
        <taxon>Eukaryota</taxon>
        <taxon>Sar</taxon>
        <taxon>Stramenopiles</taxon>
        <taxon>Ochrophyta</taxon>
        <taxon>Bacillariophyta</taxon>
        <taxon>Bacillariophyceae</taxon>
        <taxon>Bacillariophycidae</taxon>
        <taxon>Naviculales</taxon>
        <taxon>Naviculaceae</taxon>
        <taxon>Seminavis</taxon>
    </lineage>
</organism>
<evidence type="ECO:0000313" key="3">
    <source>
        <dbReference type="EMBL" id="CAB9509135.1"/>
    </source>
</evidence>
<dbReference type="OrthoDB" id="41673at2759"/>
<dbReference type="AlphaFoldDB" id="A0A9N8DYU0"/>
<reference evidence="3" key="1">
    <citation type="submission" date="2020-06" db="EMBL/GenBank/DDBJ databases">
        <authorList>
            <consortium name="Plant Systems Biology data submission"/>
        </authorList>
    </citation>
    <scope>NUCLEOTIDE SEQUENCE</scope>
    <source>
        <strain evidence="3">D6</strain>
    </source>
</reference>
<feature type="transmembrane region" description="Helical" evidence="2">
    <location>
        <begin position="65"/>
        <end position="82"/>
    </location>
</feature>
<protein>
    <recommendedName>
        <fullName evidence="5">PPIase cyclophilin-type domain-containing protein</fullName>
    </recommendedName>
</protein>
<keyword evidence="2" id="KW-1133">Transmembrane helix</keyword>
<feature type="region of interest" description="Disordered" evidence="1">
    <location>
        <begin position="23"/>
        <end position="42"/>
    </location>
</feature>
<comment type="caution">
    <text evidence="3">The sequence shown here is derived from an EMBL/GenBank/DDBJ whole genome shotgun (WGS) entry which is preliminary data.</text>
</comment>
<keyword evidence="2" id="KW-0472">Membrane</keyword>
<proteinExistence type="predicted"/>
<feature type="compositionally biased region" description="Gly residues" evidence="1">
    <location>
        <begin position="30"/>
        <end position="42"/>
    </location>
</feature>
<dbReference type="SUPFAM" id="SSF50891">
    <property type="entry name" value="Cyclophilin-like"/>
    <property type="match status" value="1"/>
</dbReference>
<gene>
    <name evidence="3" type="ORF">SEMRO_376_G129780.1</name>
</gene>
<sequence length="391" mass="44845">MVVVKRRTRSRVEQTLDSIGFSSPAQVPYGDGGSPRFLGGGNSSRWTPGRRFSFELNTSKQSYKWLIRFMCMVACVSMIGAYKASHAAKNIAANLEGQQIALKIQGDETFATLKDAREGLKAVRKYVDGLKRTQDALYHEIRMVNEMFEAESASDMPDSPMRGSSDELVQSWMQHRQDALTYKINNLKDFIQQESRQQVIEKYGSGPIRAKFTINFMKHDLERTFVIEMAPLTLMPHSVHMFLEMVRMGMWTNTVFWHHDDVEHIIAGALFNYRTGEPKFHHLKALGWEGLHFPEYSEEYPHDKYTIGFSGKGPNIYINLRDNQDVHGPGAQSHHDLPDEADPCFARIVEGVDVVDAMYRLSLQDEKKSKDFRETTWDQNELTRIVKVELV</sequence>
<dbReference type="EMBL" id="CAICTM010000375">
    <property type="protein sequence ID" value="CAB9509135.1"/>
    <property type="molecule type" value="Genomic_DNA"/>
</dbReference>
<dbReference type="InterPro" id="IPR029000">
    <property type="entry name" value="Cyclophilin-like_dom_sf"/>
</dbReference>
<evidence type="ECO:0008006" key="5">
    <source>
        <dbReference type="Google" id="ProtNLM"/>
    </source>
</evidence>
<accession>A0A9N8DYU0</accession>
<keyword evidence="2" id="KW-0812">Transmembrane</keyword>
<dbReference type="Proteomes" id="UP001153069">
    <property type="component" value="Unassembled WGS sequence"/>
</dbReference>